<reference evidence="1 2" key="1">
    <citation type="submission" date="2020-03" db="EMBL/GenBank/DDBJ databases">
        <title>Tamlana sp. nov, isolated from XXX.</title>
        <authorList>
            <person name="Cao W.R."/>
        </authorList>
    </citation>
    <scope>NUCLEOTIDE SEQUENCE [LARGE SCALE GENOMIC DNA]</scope>
    <source>
        <strain evidence="1 2">HST1-43</strain>
    </source>
</reference>
<accession>A0ABX1DG74</accession>
<comment type="caution">
    <text evidence="1">The sequence shown here is derived from an EMBL/GenBank/DDBJ whole genome shotgun (WGS) entry which is preliminary data.</text>
</comment>
<feature type="non-terminal residue" evidence="1">
    <location>
        <position position="1"/>
    </location>
</feature>
<organism evidence="1 2">
    <name type="scientific">Tamlana crocina</name>
    <dbReference type="NCBI Taxonomy" id="393006"/>
    <lineage>
        <taxon>Bacteria</taxon>
        <taxon>Pseudomonadati</taxon>
        <taxon>Bacteroidota</taxon>
        <taxon>Flavobacteriia</taxon>
        <taxon>Flavobacteriales</taxon>
        <taxon>Flavobacteriaceae</taxon>
        <taxon>Tamlana</taxon>
    </lineage>
</organism>
<dbReference type="EMBL" id="JAAVJS010000496">
    <property type="protein sequence ID" value="NJX17321.1"/>
    <property type="molecule type" value="Genomic_DNA"/>
</dbReference>
<evidence type="ECO:0000313" key="1">
    <source>
        <dbReference type="EMBL" id="NJX17321.1"/>
    </source>
</evidence>
<proteinExistence type="predicted"/>
<protein>
    <submittedName>
        <fullName evidence="1">TonB-dependent receptor</fullName>
    </submittedName>
</protein>
<dbReference type="Proteomes" id="UP000760545">
    <property type="component" value="Unassembled WGS sequence"/>
</dbReference>
<sequence length="120" mass="13090">LVNGKEFFGNDPKIATKNLPKEIIDKIQVVDTKTKSEEFTGKAGNPDDKTINVTIKEDKNKGYFARATAGGGTEGRYELSGIGNYFKDDLRLSVLASSNNINSSGFSMDEVFDMMGGRGR</sequence>
<keyword evidence="1" id="KW-0675">Receptor</keyword>
<evidence type="ECO:0000313" key="2">
    <source>
        <dbReference type="Proteomes" id="UP000760545"/>
    </source>
</evidence>
<gene>
    <name evidence="1" type="ORF">HC176_17765</name>
</gene>
<name>A0ABX1DG74_9FLAO</name>
<keyword evidence="2" id="KW-1185">Reference proteome</keyword>
<feature type="non-terminal residue" evidence="1">
    <location>
        <position position="120"/>
    </location>
</feature>